<dbReference type="Pfam" id="PF00001">
    <property type="entry name" value="7tm_1"/>
    <property type="match status" value="1"/>
</dbReference>
<evidence type="ECO:0000256" key="4">
    <source>
        <dbReference type="ARBA" id="ARBA00022989"/>
    </source>
</evidence>
<dbReference type="InterPro" id="IPR000276">
    <property type="entry name" value="GPCR_Rhodpsn"/>
</dbReference>
<dbReference type="InterPro" id="IPR052477">
    <property type="entry name" value="Orphan_GPCR1"/>
</dbReference>
<dbReference type="GO" id="GO:0004930">
    <property type="term" value="F:G protein-coupled receptor activity"/>
    <property type="evidence" value="ECO:0007669"/>
    <property type="project" value="UniProtKB-KW"/>
</dbReference>
<evidence type="ECO:0000256" key="7">
    <source>
        <dbReference type="ARBA" id="ARBA00023170"/>
    </source>
</evidence>
<protein>
    <recommendedName>
        <fullName evidence="10">G-protein coupled receptors family 1 profile domain-containing protein</fullName>
    </recommendedName>
</protein>
<keyword evidence="3 9" id="KW-0812">Transmembrane</keyword>
<feature type="domain" description="G-protein coupled receptors family 1 profile" evidence="10">
    <location>
        <begin position="31"/>
        <end position="279"/>
    </location>
</feature>
<keyword evidence="6 9" id="KW-0472">Membrane</keyword>
<keyword evidence="8" id="KW-0807">Transducer</keyword>
<feature type="transmembrane region" description="Helical" evidence="9">
    <location>
        <begin position="52"/>
        <end position="72"/>
    </location>
</feature>
<dbReference type="GO" id="GO:0005886">
    <property type="term" value="C:plasma membrane"/>
    <property type="evidence" value="ECO:0007669"/>
    <property type="project" value="UniProtKB-SubCell"/>
</dbReference>
<proteinExistence type="predicted"/>
<evidence type="ECO:0000256" key="6">
    <source>
        <dbReference type="ARBA" id="ARBA00023136"/>
    </source>
</evidence>
<evidence type="ECO:0000256" key="3">
    <source>
        <dbReference type="ARBA" id="ARBA00022692"/>
    </source>
</evidence>
<reference evidence="11" key="5">
    <citation type="submission" date="2025-09" db="UniProtKB">
        <authorList>
            <consortium name="Ensembl"/>
        </authorList>
    </citation>
    <scope>IDENTIFICATION</scope>
</reference>
<evidence type="ECO:0000256" key="9">
    <source>
        <dbReference type="SAM" id="Phobius"/>
    </source>
</evidence>
<evidence type="ECO:0000313" key="11">
    <source>
        <dbReference type="Ensembl" id="ENSCMIP00000007112.1"/>
    </source>
</evidence>
<dbReference type="PANTHER" id="PTHR46272">
    <property type="entry name" value="G_PROTEIN_RECEP_F1_2 DOMAIN-CONTAINING PROTEIN"/>
    <property type="match status" value="1"/>
</dbReference>
<dbReference type="InParanoid" id="A0A4W3GVW7"/>
<dbReference type="PROSITE" id="PS50262">
    <property type="entry name" value="G_PROTEIN_RECEP_F1_2"/>
    <property type="match status" value="1"/>
</dbReference>
<feature type="transmembrane region" description="Helical" evidence="9">
    <location>
        <begin position="221"/>
        <end position="245"/>
    </location>
</feature>
<reference evidence="12" key="2">
    <citation type="journal article" date="2007" name="PLoS Biol.">
        <title>Survey sequencing and comparative analysis of the elephant shark (Callorhinchus milii) genome.</title>
        <authorList>
            <person name="Venkatesh B."/>
            <person name="Kirkness E.F."/>
            <person name="Loh Y.H."/>
            <person name="Halpern A.L."/>
            <person name="Lee A.P."/>
            <person name="Johnson J."/>
            <person name="Dandona N."/>
            <person name="Viswanathan L.D."/>
            <person name="Tay A."/>
            <person name="Venter J.C."/>
            <person name="Strausberg R.L."/>
            <person name="Brenner S."/>
        </authorList>
    </citation>
    <scope>NUCLEOTIDE SEQUENCE [LARGE SCALE GENOMIC DNA]</scope>
</reference>
<feature type="transmembrane region" description="Helical" evidence="9">
    <location>
        <begin position="134"/>
        <end position="155"/>
    </location>
</feature>
<dbReference type="PANTHER" id="PTHR46272:SF6">
    <property type="entry name" value="G-PROTEIN COUPLED RECEPTOR 139-RELATED"/>
    <property type="match status" value="1"/>
</dbReference>
<keyword evidence="7" id="KW-0675">Receptor</keyword>
<dbReference type="Ensembl" id="ENSCMIT00000007335.1">
    <property type="protein sequence ID" value="ENSCMIP00000007112.1"/>
    <property type="gene ID" value="ENSCMIG00000003960.1"/>
</dbReference>
<dbReference type="Proteomes" id="UP000314986">
    <property type="component" value="Unassembled WGS sequence"/>
</dbReference>
<keyword evidence="5" id="KW-0297">G-protein coupled receptor</keyword>
<reference evidence="11" key="4">
    <citation type="submission" date="2025-08" db="UniProtKB">
        <authorList>
            <consortium name="Ensembl"/>
        </authorList>
    </citation>
    <scope>IDENTIFICATION</scope>
</reference>
<dbReference type="SUPFAM" id="SSF81321">
    <property type="entry name" value="Family A G protein-coupled receptor-like"/>
    <property type="match status" value="1"/>
</dbReference>
<evidence type="ECO:0000256" key="2">
    <source>
        <dbReference type="ARBA" id="ARBA00022475"/>
    </source>
</evidence>
<dbReference type="AlphaFoldDB" id="A0A4W3GVW7"/>
<evidence type="ECO:0000259" key="10">
    <source>
        <dbReference type="PROSITE" id="PS50262"/>
    </source>
</evidence>
<dbReference type="Gene3D" id="1.20.1070.10">
    <property type="entry name" value="Rhodopsin 7-helix transmembrane proteins"/>
    <property type="match status" value="1"/>
</dbReference>
<feature type="transmembrane region" description="Helical" evidence="9">
    <location>
        <begin position="175"/>
        <end position="201"/>
    </location>
</feature>
<dbReference type="PRINTS" id="PR00237">
    <property type="entry name" value="GPCRRHODOPSN"/>
</dbReference>
<evidence type="ECO:0000313" key="12">
    <source>
        <dbReference type="Proteomes" id="UP000314986"/>
    </source>
</evidence>
<accession>A0A4W3GVW7</accession>
<sequence length="302" mass="34537">YLCMYLSLNALSKCWLLYYCDWHFSFCLSVANLMSIVILTRGRCGLSKSTSHYLLAMSTADLMVIITSVIFYRIIPAYFPSSFVSITPVCRLIMVLLTCTTAISVWLTVAFTFDRYLTICCQNQKIKYFSGKSSGTVVAVLSVFCVVISIPWGFIVEPQYIFNNIPWGCEPKTSFYTSISWEAFDTLNHILTPIFPFIMILDKNRGKSDSDPEMKNRKKSIVLLFAISTSFISLWMTYVLYSLYWRISNIYSFTDPLFITLHSGYMLQLLSSCTNTCVYAATQTKFREELSKFAILPLNTPS</sequence>
<keyword evidence="4 9" id="KW-1133">Transmembrane helix</keyword>
<evidence type="ECO:0000256" key="5">
    <source>
        <dbReference type="ARBA" id="ARBA00023040"/>
    </source>
</evidence>
<evidence type="ECO:0000256" key="1">
    <source>
        <dbReference type="ARBA" id="ARBA00004651"/>
    </source>
</evidence>
<comment type="subcellular location">
    <subcellularLocation>
        <location evidence="1">Cell membrane</location>
        <topology evidence="1">Multi-pass membrane protein</topology>
    </subcellularLocation>
</comment>
<organism evidence="11 12">
    <name type="scientific">Callorhinchus milii</name>
    <name type="common">Ghost shark</name>
    <dbReference type="NCBI Taxonomy" id="7868"/>
    <lineage>
        <taxon>Eukaryota</taxon>
        <taxon>Metazoa</taxon>
        <taxon>Chordata</taxon>
        <taxon>Craniata</taxon>
        <taxon>Vertebrata</taxon>
        <taxon>Chondrichthyes</taxon>
        <taxon>Holocephali</taxon>
        <taxon>Chimaeriformes</taxon>
        <taxon>Callorhinchidae</taxon>
        <taxon>Callorhinchus</taxon>
    </lineage>
</organism>
<feature type="transmembrane region" description="Helical" evidence="9">
    <location>
        <begin position="92"/>
        <end position="113"/>
    </location>
</feature>
<feature type="transmembrane region" description="Helical" evidence="9">
    <location>
        <begin position="22"/>
        <end position="40"/>
    </location>
</feature>
<feature type="transmembrane region" description="Helical" evidence="9">
    <location>
        <begin position="265"/>
        <end position="282"/>
    </location>
</feature>
<evidence type="ECO:0000256" key="8">
    <source>
        <dbReference type="ARBA" id="ARBA00023224"/>
    </source>
</evidence>
<reference evidence="12" key="3">
    <citation type="journal article" date="2014" name="Nature">
        <title>Elephant shark genome provides unique insights into gnathostome evolution.</title>
        <authorList>
            <consortium name="International Elephant Shark Genome Sequencing Consortium"/>
            <person name="Venkatesh B."/>
            <person name="Lee A.P."/>
            <person name="Ravi V."/>
            <person name="Maurya A.K."/>
            <person name="Lian M.M."/>
            <person name="Swann J.B."/>
            <person name="Ohta Y."/>
            <person name="Flajnik M.F."/>
            <person name="Sutoh Y."/>
            <person name="Kasahara M."/>
            <person name="Hoon S."/>
            <person name="Gangu V."/>
            <person name="Roy S.W."/>
            <person name="Irimia M."/>
            <person name="Korzh V."/>
            <person name="Kondrychyn I."/>
            <person name="Lim Z.W."/>
            <person name="Tay B.H."/>
            <person name="Tohari S."/>
            <person name="Kong K.W."/>
            <person name="Ho S."/>
            <person name="Lorente-Galdos B."/>
            <person name="Quilez J."/>
            <person name="Marques-Bonet T."/>
            <person name="Raney B.J."/>
            <person name="Ingham P.W."/>
            <person name="Tay A."/>
            <person name="Hillier L.W."/>
            <person name="Minx P."/>
            <person name="Boehm T."/>
            <person name="Wilson R.K."/>
            <person name="Brenner S."/>
            <person name="Warren W.C."/>
        </authorList>
    </citation>
    <scope>NUCLEOTIDE SEQUENCE [LARGE SCALE GENOMIC DNA]</scope>
</reference>
<name>A0A4W3GVW7_CALMI</name>
<reference evidence="12" key="1">
    <citation type="journal article" date="2006" name="Science">
        <title>Ancient noncoding elements conserved in the human genome.</title>
        <authorList>
            <person name="Venkatesh B."/>
            <person name="Kirkness E.F."/>
            <person name="Loh Y.H."/>
            <person name="Halpern A.L."/>
            <person name="Lee A.P."/>
            <person name="Johnson J."/>
            <person name="Dandona N."/>
            <person name="Viswanathan L.D."/>
            <person name="Tay A."/>
            <person name="Venter J.C."/>
            <person name="Strausberg R.L."/>
            <person name="Brenner S."/>
        </authorList>
    </citation>
    <scope>NUCLEOTIDE SEQUENCE [LARGE SCALE GENOMIC DNA]</scope>
</reference>
<keyword evidence="2" id="KW-1003">Cell membrane</keyword>
<dbReference type="GeneTree" id="ENSGT00970000196759"/>
<keyword evidence="12" id="KW-1185">Reference proteome</keyword>
<dbReference type="InterPro" id="IPR017452">
    <property type="entry name" value="GPCR_Rhodpsn_7TM"/>
</dbReference>